<feature type="region of interest" description="Disordered" evidence="1">
    <location>
        <begin position="123"/>
        <end position="142"/>
    </location>
</feature>
<proteinExistence type="predicted"/>
<dbReference type="EMBL" id="BLXT01004995">
    <property type="protein sequence ID" value="GFO18822.1"/>
    <property type="molecule type" value="Genomic_DNA"/>
</dbReference>
<name>A0AAV4BHQ2_9GAST</name>
<sequence>MGFWNRLFFQNPVLADIKIFQNSVLSARMCTSLCKYLVLESSCLNQAKHKQSPLPRWNMKLSLLKCFLLLLRLEVVENVIKCGRKSCKKTYRRRCEKVVKFFRVPERAKGFYDDVLMAAEAENEDTDERDDMCSYDESESFV</sequence>
<dbReference type="AlphaFoldDB" id="A0AAV4BHQ2"/>
<evidence type="ECO:0000256" key="1">
    <source>
        <dbReference type="SAM" id="MobiDB-lite"/>
    </source>
</evidence>
<evidence type="ECO:0000313" key="2">
    <source>
        <dbReference type="EMBL" id="GFO18822.1"/>
    </source>
</evidence>
<organism evidence="2 3">
    <name type="scientific">Plakobranchus ocellatus</name>
    <dbReference type="NCBI Taxonomy" id="259542"/>
    <lineage>
        <taxon>Eukaryota</taxon>
        <taxon>Metazoa</taxon>
        <taxon>Spiralia</taxon>
        <taxon>Lophotrochozoa</taxon>
        <taxon>Mollusca</taxon>
        <taxon>Gastropoda</taxon>
        <taxon>Heterobranchia</taxon>
        <taxon>Euthyneura</taxon>
        <taxon>Panpulmonata</taxon>
        <taxon>Sacoglossa</taxon>
        <taxon>Placobranchoidea</taxon>
        <taxon>Plakobranchidae</taxon>
        <taxon>Plakobranchus</taxon>
    </lineage>
</organism>
<reference evidence="2 3" key="1">
    <citation type="journal article" date="2021" name="Elife">
        <title>Chloroplast acquisition without the gene transfer in kleptoplastic sea slugs, Plakobranchus ocellatus.</title>
        <authorList>
            <person name="Maeda T."/>
            <person name="Takahashi S."/>
            <person name="Yoshida T."/>
            <person name="Shimamura S."/>
            <person name="Takaki Y."/>
            <person name="Nagai Y."/>
            <person name="Toyoda A."/>
            <person name="Suzuki Y."/>
            <person name="Arimoto A."/>
            <person name="Ishii H."/>
            <person name="Satoh N."/>
            <person name="Nishiyama T."/>
            <person name="Hasebe M."/>
            <person name="Maruyama T."/>
            <person name="Minagawa J."/>
            <person name="Obokata J."/>
            <person name="Shigenobu S."/>
        </authorList>
    </citation>
    <scope>NUCLEOTIDE SEQUENCE [LARGE SCALE GENOMIC DNA]</scope>
</reference>
<protein>
    <submittedName>
        <fullName evidence="2">Uncharacterized protein</fullName>
    </submittedName>
</protein>
<comment type="caution">
    <text evidence="2">The sequence shown here is derived from an EMBL/GenBank/DDBJ whole genome shotgun (WGS) entry which is preliminary data.</text>
</comment>
<dbReference type="Proteomes" id="UP000735302">
    <property type="component" value="Unassembled WGS sequence"/>
</dbReference>
<evidence type="ECO:0000313" key="3">
    <source>
        <dbReference type="Proteomes" id="UP000735302"/>
    </source>
</evidence>
<gene>
    <name evidence="2" type="ORF">PoB_004532700</name>
</gene>
<accession>A0AAV4BHQ2</accession>
<keyword evidence="3" id="KW-1185">Reference proteome</keyword>